<dbReference type="Gene3D" id="2.70.98.30">
    <property type="entry name" value="Golgi alpha-mannosidase II, domain 4"/>
    <property type="match status" value="1"/>
</dbReference>
<evidence type="ECO:0000256" key="3">
    <source>
        <dbReference type="ARBA" id="ARBA00022801"/>
    </source>
</evidence>
<evidence type="ECO:0000256" key="2">
    <source>
        <dbReference type="ARBA" id="ARBA00022723"/>
    </source>
</evidence>
<dbReference type="InterPro" id="IPR011013">
    <property type="entry name" value="Gal_mutarotase_sf_dom"/>
</dbReference>
<dbReference type="InterPro" id="IPR000602">
    <property type="entry name" value="Glyco_hydro_38_N"/>
</dbReference>
<dbReference type="PANTHER" id="PTHR46017">
    <property type="entry name" value="ALPHA-MANNOSIDASE 2C1"/>
    <property type="match status" value="1"/>
</dbReference>
<dbReference type="InterPro" id="IPR011682">
    <property type="entry name" value="Glyco_hydro_38_C"/>
</dbReference>
<dbReference type="CDD" id="cd10789">
    <property type="entry name" value="GH38N_AMII_ER_cytosolic"/>
    <property type="match status" value="1"/>
</dbReference>
<organism evidence="7 8">
    <name type="scientific">Terriglobus roseus</name>
    <dbReference type="NCBI Taxonomy" id="392734"/>
    <lineage>
        <taxon>Bacteria</taxon>
        <taxon>Pseudomonadati</taxon>
        <taxon>Acidobacteriota</taxon>
        <taxon>Terriglobia</taxon>
        <taxon>Terriglobales</taxon>
        <taxon>Acidobacteriaceae</taxon>
        <taxon>Terriglobus</taxon>
    </lineage>
</organism>
<dbReference type="GO" id="GO:0030246">
    <property type="term" value="F:carbohydrate binding"/>
    <property type="evidence" value="ECO:0007669"/>
    <property type="project" value="InterPro"/>
</dbReference>
<dbReference type="Gene3D" id="2.60.40.2220">
    <property type="match status" value="1"/>
</dbReference>
<keyword evidence="5" id="KW-0732">Signal</keyword>
<protein>
    <submittedName>
        <fullName evidence="7">Alpha-mannosidase</fullName>
    </submittedName>
</protein>
<dbReference type="SUPFAM" id="SSF74650">
    <property type="entry name" value="Galactose mutarotase-like"/>
    <property type="match status" value="1"/>
</dbReference>
<dbReference type="Gene3D" id="3.20.110.10">
    <property type="entry name" value="Glycoside hydrolase 38, N terminal domain"/>
    <property type="match status" value="1"/>
</dbReference>
<dbReference type="InterPro" id="IPR015341">
    <property type="entry name" value="Glyco_hydro_38_cen"/>
</dbReference>
<dbReference type="SMART" id="SM00872">
    <property type="entry name" value="Alpha-mann_mid"/>
    <property type="match status" value="1"/>
</dbReference>
<name>A0A1G7JSS2_9BACT</name>
<proteinExistence type="inferred from homology"/>
<keyword evidence="4" id="KW-0326">Glycosidase</keyword>
<dbReference type="SUPFAM" id="SSF88688">
    <property type="entry name" value="Families 57/38 glycoside transferase middle domain"/>
    <property type="match status" value="1"/>
</dbReference>
<dbReference type="GO" id="GO:0046872">
    <property type="term" value="F:metal ion binding"/>
    <property type="evidence" value="ECO:0007669"/>
    <property type="project" value="UniProtKB-KW"/>
</dbReference>
<dbReference type="InterPro" id="IPR041147">
    <property type="entry name" value="GH38_C"/>
</dbReference>
<sequence length="1123" mass="125732">MFTEKLSKSSSYRRRADSLAMAAVLCGSLISCGAMHAQYTPETKQFDNPGPQQIATAVQALTKQSQDNIDKLSKLDELPTSNWKYHVGYVAGAQDVSFDDSSWEIANASGDVRTQEILWVRGAITVPQTLNGYDLTGSKLWIQGWRPEEYALTLFINGDRVAEGEGLMPQVLAKDIKPGEKIFVAMELRVSGRPKRVPATRIRIDFVPSRPSPRDLYNEIIASTLLVPQFAKNDPSTTAALDKAVQDIDFKSLESGNQKAFDASLRKSQQDLQALDPVVKQATYHITGNSHIDAAWLWPWSETVDVVRRTFGSALHLMNEYPSYTYTQSAAQYNEWLVDKYPEINNQIKKRIQEGRWELVGGMWVEPDLNMPDGESQVRQLLIGQRSFKELYGTTASIGWNPDTFGYNWQLPQIYKKSGINYFVTQKMVFNETNPLPFKLFWWESPDGSKVLTYFPHGYANNKMTPLRMTNDFVQERTLAPGLKEMMDLYGVGDHGGGATRMVLDEATHWAQPDKIAPKIEWGFAKTYFNDIENKISPVSPTWNYQAMGKGVAALSQLETGKISIPTWNDELYFEHHRGTLTTQAAHKRNMRESEEWMLNAEKYASFAWLDGSKYPAMELNEAWKKVLFNQFHDLAAGSGIGVLYKESQKDYDQVRWATNEVSSKALNSIQAHINTKLAGQVPVLVFNPLGWNRSGIVPVDVEMPTAEGDGVSVLDRAGRVVPSQIVSSNKATNTYRLLLQAKDIPSLGYEVLHVVPGRRAFTSDLKANGTVIENANLKVSVDPSTGCIKSLYNKKDNFEALASGACGNELQAFKDTPVDDDAWNIDPGTLDHVISLTKADSVKLVENTPFRAVVRVERTWQSSKFVQDIVLYANSDQVEVVNDIDWHENHILLKAAFPLAASSNMATYEIPYGTIQRPTTRTNSWDSAKFEVAAMRWADLGDAKHGFSLINESKYGYDGKDNVLRLTLLRSPLSPDPEADRGHQHFSFALYPHAADWKTALTVRHGYEYNYKLQALQVQAHTGSLPLTHSFIEADNKNVVLTAVKKAEDDNGLILHFYEWAGQSGKVEFRIPTGAKSATLTNLMEKPEGSAIPVVDSNKVGVSVNPYSINSLRIDYPNTERK</sequence>
<dbReference type="Pfam" id="PF01074">
    <property type="entry name" value="Glyco_hydro_38N"/>
    <property type="match status" value="1"/>
</dbReference>
<dbReference type="EMBL" id="LT629690">
    <property type="protein sequence ID" value="SDF28017.1"/>
    <property type="molecule type" value="Genomic_DNA"/>
</dbReference>
<dbReference type="FunFam" id="1.20.1270.50:FF:000004">
    <property type="entry name" value="alpha-mannosidase 2C1 isoform X1"/>
    <property type="match status" value="1"/>
</dbReference>
<dbReference type="AlphaFoldDB" id="A0A1G7JSS2"/>
<keyword evidence="3" id="KW-0378">Hydrolase</keyword>
<evidence type="ECO:0000313" key="8">
    <source>
        <dbReference type="Proteomes" id="UP000182427"/>
    </source>
</evidence>
<dbReference type="PANTHER" id="PTHR46017:SF1">
    <property type="entry name" value="ALPHA-MANNOSIDASE 2C1"/>
    <property type="match status" value="1"/>
</dbReference>
<dbReference type="InterPro" id="IPR011330">
    <property type="entry name" value="Glyco_hydro/deAcase_b/a-brl"/>
</dbReference>
<dbReference type="InterPro" id="IPR037094">
    <property type="entry name" value="Glyco_hydro_38_cen_sf"/>
</dbReference>
<evidence type="ECO:0000256" key="4">
    <source>
        <dbReference type="ARBA" id="ARBA00023295"/>
    </source>
</evidence>
<evidence type="ECO:0000259" key="6">
    <source>
        <dbReference type="SMART" id="SM00872"/>
    </source>
</evidence>
<feature type="signal peptide" evidence="5">
    <location>
        <begin position="1"/>
        <end position="37"/>
    </location>
</feature>
<dbReference type="GO" id="GO:0006013">
    <property type="term" value="P:mannose metabolic process"/>
    <property type="evidence" value="ECO:0007669"/>
    <property type="project" value="InterPro"/>
</dbReference>
<dbReference type="GO" id="GO:0004559">
    <property type="term" value="F:alpha-mannosidase activity"/>
    <property type="evidence" value="ECO:0007669"/>
    <property type="project" value="InterPro"/>
</dbReference>
<evidence type="ECO:0000256" key="5">
    <source>
        <dbReference type="SAM" id="SignalP"/>
    </source>
</evidence>
<dbReference type="InterPro" id="IPR028995">
    <property type="entry name" value="Glyco_hydro_57/38_cen_sf"/>
</dbReference>
<feature type="chain" id="PRO_5009241550" evidence="5">
    <location>
        <begin position="38"/>
        <end position="1123"/>
    </location>
</feature>
<dbReference type="Pfam" id="PF17677">
    <property type="entry name" value="Glyco_hydro38C2"/>
    <property type="match status" value="1"/>
</dbReference>
<dbReference type="PROSITE" id="PS51257">
    <property type="entry name" value="PROKAR_LIPOPROTEIN"/>
    <property type="match status" value="1"/>
</dbReference>
<keyword evidence="2" id="KW-0479">Metal-binding</keyword>
<dbReference type="GO" id="GO:0009313">
    <property type="term" value="P:oligosaccharide catabolic process"/>
    <property type="evidence" value="ECO:0007669"/>
    <property type="project" value="TreeGrafter"/>
</dbReference>
<dbReference type="InterPro" id="IPR027291">
    <property type="entry name" value="Glyco_hydro_38_N_sf"/>
</dbReference>
<gene>
    <name evidence="7" type="ORF">SAMN05444167_1937</name>
</gene>
<reference evidence="7 8" key="1">
    <citation type="submission" date="2016-10" db="EMBL/GenBank/DDBJ databases">
        <authorList>
            <person name="de Groot N.N."/>
        </authorList>
    </citation>
    <scope>NUCLEOTIDE SEQUENCE [LARGE SCALE GENOMIC DNA]</scope>
    <source>
        <strain evidence="7 8">GAS232</strain>
    </source>
</reference>
<evidence type="ECO:0000256" key="1">
    <source>
        <dbReference type="ARBA" id="ARBA00009792"/>
    </source>
</evidence>
<dbReference type="Gene3D" id="1.20.1270.50">
    <property type="entry name" value="Glycoside hydrolase family 38, central domain"/>
    <property type="match status" value="1"/>
</dbReference>
<feature type="domain" description="Glycoside hydrolase family 38 central" evidence="6">
    <location>
        <begin position="575"/>
        <end position="652"/>
    </location>
</feature>
<keyword evidence="8" id="KW-1185">Reference proteome</keyword>
<comment type="similarity">
    <text evidence="1">Belongs to the glycosyl hydrolase 38 family.</text>
</comment>
<dbReference type="SUPFAM" id="SSF88713">
    <property type="entry name" value="Glycoside hydrolase/deacetylase"/>
    <property type="match status" value="1"/>
</dbReference>
<evidence type="ECO:0000313" key="7">
    <source>
        <dbReference type="EMBL" id="SDF28017.1"/>
    </source>
</evidence>
<accession>A0A1G7JSS2</accession>
<dbReference type="Pfam" id="PF09261">
    <property type="entry name" value="Alpha-mann_mid"/>
    <property type="match status" value="1"/>
</dbReference>
<dbReference type="Proteomes" id="UP000182427">
    <property type="component" value="Chromosome I"/>
</dbReference>
<dbReference type="Pfam" id="PF07748">
    <property type="entry name" value="Glyco_hydro_38C"/>
    <property type="match status" value="1"/>
</dbReference>